<gene>
    <name evidence="4" type="ORF">FISHEDRAFT_47894</name>
</gene>
<feature type="compositionally biased region" description="Basic and acidic residues" evidence="1">
    <location>
        <begin position="150"/>
        <end position="164"/>
    </location>
</feature>
<name>A0A0D7A621_9AGAR</name>
<feature type="domain" description="Trafficking protein particle complex subunit 11" evidence="3">
    <location>
        <begin position="336"/>
        <end position="595"/>
    </location>
</feature>
<accession>A0A0D7A621</accession>
<feature type="compositionally biased region" description="Low complexity" evidence="1">
    <location>
        <begin position="93"/>
        <end position="102"/>
    </location>
</feature>
<dbReference type="EMBL" id="KN882043">
    <property type="protein sequence ID" value="KIY46190.1"/>
    <property type="molecule type" value="Genomic_DNA"/>
</dbReference>
<dbReference type="PANTHER" id="PTHR14374">
    <property type="entry name" value="FOIE GRAS"/>
    <property type="match status" value="1"/>
</dbReference>
<feature type="region of interest" description="Disordered" evidence="1">
    <location>
        <begin position="83"/>
        <end position="102"/>
    </location>
</feature>
<keyword evidence="2" id="KW-0732">Signal</keyword>
<evidence type="ECO:0000313" key="5">
    <source>
        <dbReference type="Proteomes" id="UP000054144"/>
    </source>
</evidence>
<reference evidence="4 5" key="1">
    <citation type="journal article" date="2015" name="Fungal Genet. Biol.">
        <title>Evolution of novel wood decay mechanisms in Agaricales revealed by the genome sequences of Fistulina hepatica and Cylindrobasidium torrendii.</title>
        <authorList>
            <person name="Floudas D."/>
            <person name="Held B.W."/>
            <person name="Riley R."/>
            <person name="Nagy L.G."/>
            <person name="Koehler G."/>
            <person name="Ransdell A.S."/>
            <person name="Younus H."/>
            <person name="Chow J."/>
            <person name="Chiniquy J."/>
            <person name="Lipzen A."/>
            <person name="Tritt A."/>
            <person name="Sun H."/>
            <person name="Haridas S."/>
            <person name="LaButti K."/>
            <person name="Ohm R.A."/>
            <person name="Kues U."/>
            <person name="Blanchette R.A."/>
            <person name="Grigoriev I.V."/>
            <person name="Minto R.E."/>
            <person name="Hibbett D.S."/>
        </authorList>
    </citation>
    <scope>NUCLEOTIDE SEQUENCE [LARGE SCALE GENOMIC DNA]</scope>
    <source>
        <strain evidence="4 5">ATCC 64428</strain>
    </source>
</reference>
<feature type="chain" id="PRO_5002316249" description="Trafficking protein particle complex subunit 11 domain-containing protein" evidence="2">
    <location>
        <begin position="21"/>
        <end position="1257"/>
    </location>
</feature>
<dbReference type="Proteomes" id="UP000054144">
    <property type="component" value="Unassembled WGS sequence"/>
</dbReference>
<dbReference type="Pfam" id="PF11817">
    <property type="entry name" value="Foie-gras_1"/>
    <property type="match status" value="1"/>
</dbReference>
<sequence length="1257" mass="140295">MNSYPVELLVQLAPVMFVAGLDVPPSPSPDSKDPFITLVLRLRETLLSQLKPSIWQPPPDTSKGQKFQILLVPTDVRFPPRKLVGPDDPQYASSHSPLSPLTPTSPVFPDGLIAPIWIRKHTTLVPSVFVLFKRMYESARNTSPDPTAFEQERDNRDEERRKDTGLAQEIAQRKRTTSERGIKLTVVLIASRRMLDDPTLDGRLTFIRRQSGLDSRAALFVLSPVNPSELHEFVQSLQAALYEPALEYYTNHSKRVRRKRNRHASSQATLPVTPIGSMPVRPLRPEGWAVRYEYKLACFAEFRGEHEVALKHYQDAYTTLLTMFGSIVILPPRTKRWAEAKVLADCVNLKIVKLYLYNNEHSLALAHHSNHIQQLGDFSRGWEIGEDTYEYWSWMARQFRVFAELLEQGTRLNLKIPNHYPIAFLNSLARPDPNNPLAHSLGLNPNHALQHPGFYYYMAARCTEMRRERFMVLLETEEQQPGSSGIPGFENEKKVEQLALILELYTKAYELFKRHSGQAQNQPARQTLHIAYCIARTYHASGKFDMAARFFERIAKSYRKEHWGAMLRPLLSLWYECAKLLGDVELSIRLLIEMIGQGSDEDESSLEDDLMAILRASVPSKPDEILTIDVPDMQPILDANIVFWSTKVMIGEPAKFQIALTAPKDLSIASLPFSSLALYVTPSDEAPAVILVHKQSEASGRTPSDVQCFDIGDVKAGEQRQIEVNLRWPLGSSTVLCGSMQSDELAILSVSKAILQMKEGGWTIALPFNFPSSSPADEGKTAQHKWLCSVDPPHFVSPERTMSSSVTVSHRPHDVRVSFKHNAPAYLGEEYPIVVEVTNADYRVLDIVLDILLQPTEEAVNSITVDEETSSGLVKGICCDALSPGAMVSKTLYLLNADVGGDRLLDISIQSRAVWQDSDSLPNEPESTAESDTAASDITETLKTLTVPTVDPLKGTFDISYRRATHTRPALAEMDTFDESYWDDSQGGQALLNFTLENSGPWKVDIASVAFIKEDHEQARFLESSVDDTEDAPLAPEFGIGDQFSAVGRFSLAPADAYYTDGTAIPSPGSVEVVWQKILKDETRGPLATSRFPLPSLRPPRDHLIALLDAPSYAKLHKPTYMTLRVRNNHPSRSANVVVYLEPDAQDGFVIAGLRNGRLPLLLPGGEESLVWSIIPVACGFIRLPRISVVDRRKTFAVDAQGVPDLEIESEGESIHIVDIKLDRRTETLPEAATVEQRLAAAVGAPNGQWAYVLVIP</sequence>
<evidence type="ECO:0000256" key="1">
    <source>
        <dbReference type="SAM" id="MobiDB-lite"/>
    </source>
</evidence>
<proteinExistence type="predicted"/>
<dbReference type="InterPro" id="IPR021773">
    <property type="entry name" value="TPC11"/>
</dbReference>
<protein>
    <recommendedName>
        <fullName evidence="3">Trafficking protein particle complex subunit 11 domain-containing protein</fullName>
    </recommendedName>
</protein>
<dbReference type="OrthoDB" id="6278596at2759"/>
<evidence type="ECO:0000313" key="4">
    <source>
        <dbReference type="EMBL" id="KIY46190.1"/>
    </source>
</evidence>
<keyword evidence="5" id="KW-1185">Reference proteome</keyword>
<evidence type="ECO:0000256" key="2">
    <source>
        <dbReference type="SAM" id="SignalP"/>
    </source>
</evidence>
<organism evidence="4 5">
    <name type="scientific">Fistulina hepatica ATCC 64428</name>
    <dbReference type="NCBI Taxonomy" id="1128425"/>
    <lineage>
        <taxon>Eukaryota</taxon>
        <taxon>Fungi</taxon>
        <taxon>Dikarya</taxon>
        <taxon>Basidiomycota</taxon>
        <taxon>Agaricomycotina</taxon>
        <taxon>Agaricomycetes</taxon>
        <taxon>Agaricomycetidae</taxon>
        <taxon>Agaricales</taxon>
        <taxon>Fistulinaceae</taxon>
        <taxon>Fistulina</taxon>
    </lineage>
</organism>
<feature type="region of interest" description="Disordered" evidence="1">
    <location>
        <begin position="140"/>
        <end position="165"/>
    </location>
</feature>
<feature type="signal peptide" evidence="2">
    <location>
        <begin position="1"/>
        <end position="20"/>
    </location>
</feature>
<evidence type="ECO:0000259" key="3">
    <source>
        <dbReference type="Pfam" id="PF11817"/>
    </source>
</evidence>
<dbReference type="AlphaFoldDB" id="A0A0D7A621"/>
<dbReference type="PANTHER" id="PTHR14374:SF0">
    <property type="entry name" value="TRAFFICKING PROTEIN PARTICLE COMPLEX SUBUNIT 11"/>
    <property type="match status" value="1"/>
</dbReference>